<dbReference type="InterPro" id="IPR041413">
    <property type="entry name" value="MLTR_LBD"/>
</dbReference>
<name>A0ABS0D6I5_9NOCA</name>
<dbReference type="Proteomes" id="UP000702209">
    <property type="component" value="Unassembled WGS sequence"/>
</dbReference>
<keyword evidence="4" id="KW-1185">Reference proteome</keyword>
<evidence type="ECO:0000313" key="3">
    <source>
        <dbReference type="EMBL" id="MBF6302774.1"/>
    </source>
</evidence>
<evidence type="ECO:0000313" key="4">
    <source>
        <dbReference type="Proteomes" id="UP000702209"/>
    </source>
</evidence>
<evidence type="ECO:0000259" key="2">
    <source>
        <dbReference type="Pfam" id="PF17765"/>
    </source>
</evidence>
<dbReference type="Pfam" id="PF17765">
    <property type="entry name" value="MLTR_LBD"/>
    <property type="match status" value="1"/>
</dbReference>
<gene>
    <name evidence="3" type="ORF">IU459_35360</name>
</gene>
<sequence length="150" mass="16926">MTTSTRLRHADHRTGRSDSYTTLPDATLREAGNLVVWHFLPAAQQVLADWDHEATQMVCWLKAILGQHRSAPAARALLTQLQSHDEFYTRWTDSLQITYRRDPGHPLVVRTADGQRREVSVETSTVTDTHGYIRLLLGVPKHPVPAQPGK</sequence>
<accession>A0ABS0D6I5</accession>
<comment type="caution">
    <text evidence="3">The sequence shown here is derived from an EMBL/GenBank/DDBJ whole genome shotgun (WGS) entry which is preliminary data.</text>
</comment>
<feature type="region of interest" description="Disordered" evidence="1">
    <location>
        <begin position="1"/>
        <end position="21"/>
    </location>
</feature>
<protein>
    <recommendedName>
        <fullName evidence="2">MmyB-like transcription regulator ligand binding domain-containing protein</fullName>
    </recommendedName>
</protein>
<organism evidence="3 4">
    <name type="scientific">Nocardia amamiensis</name>
    <dbReference type="NCBI Taxonomy" id="404578"/>
    <lineage>
        <taxon>Bacteria</taxon>
        <taxon>Bacillati</taxon>
        <taxon>Actinomycetota</taxon>
        <taxon>Actinomycetes</taxon>
        <taxon>Mycobacteriales</taxon>
        <taxon>Nocardiaceae</taxon>
        <taxon>Nocardia</taxon>
    </lineage>
</organism>
<dbReference type="Gene3D" id="3.30.450.180">
    <property type="match status" value="1"/>
</dbReference>
<reference evidence="3 4" key="1">
    <citation type="submission" date="2020-10" db="EMBL/GenBank/DDBJ databases">
        <title>Identification of Nocardia species via Next-generation sequencing and recognition of intraspecies genetic diversity.</title>
        <authorList>
            <person name="Li P."/>
            <person name="Li P."/>
            <person name="Lu B."/>
        </authorList>
    </citation>
    <scope>NUCLEOTIDE SEQUENCE [LARGE SCALE GENOMIC DNA]</scope>
    <source>
        <strain evidence="3 4">BJ06-0157</strain>
    </source>
</reference>
<proteinExistence type="predicted"/>
<feature type="domain" description="MmyB-like transcription regulator ligand binding" evidence="2">
    <location>
        <begin position="25"/>
        <end position="136"/>
    </location>
</feature>
<dbReference type="RefSeq" id="WP_195133956.1">
    <property type="nucleotide sequence ID" value="NZ_JADLQX010000057.1"/>
</dbReference>
<dbReference type="EMBL" id="JADLQX010000057">
    <property type="protein sequence ID" value="MBF6302774.1"/>
    <property type="molecule type" value="Genomic_DNA"/>
</dbReference>
<evidence type="ECO:0000256" key="1">
    <source>
        <dbReference type="SAM" id="MobiDB-lite"/>
    </source>
</evidence>
<feature type="compositionally biased region" description="Basic residues" evidence="1">
    <location>
        <begin position="1"/>
        <end position="11"/>
    </location>
</feature>